<evidence type="ECO:0000313" key="3">
    <source>
        <dbReference type="EMBL" id="KAE9109275.1"/>
    </source>
</evidence>
<evidence type="ECO:0000313" key="13">
    <source>
        <dbReference type="Proteomes" id="UP000440732"/>
    </source>
</evidence>
<evidence type="ECO:0000313" key="15">
    <source>
        <dbReference type="Proteomes" id="UP000460718"/>
    </source>
</evidence>
<dbReference type="CDD" id="cd01647">
    <property type="entry name" value="RT_LTR"/>
    <property type="match status" value="1"/>
</dbReference>
<name>A0A6A3ZEK9_9STRA</name>
<dbReference type="Gene3D" id="3.30.70.270">
    <property type="match status" value="1"/>
</dbReference>
<evidence type="ECO:0000313" key="9">
    <source>
        <dbReference type="EMBL" id="KAE9339286.1"/>
    </source>
</evidence>
<evidence type="ECO:0000313" key="8">
    <source>
        <dbReference type="EMBL" id="KAE9307833.1"/>
    </source>
</evidence>
<sequence length="264" mass="29606">MRLAKSVKLATNTCSAVRMKVDADDGTTGVFLPKPTTNRHWLIALTVDTVKDEMVGVVVLSMEGRREKLPAREALDMCIPTDDDMLILPLNRELERNRVVKWVAALKKEYARPLLDEDQLGIGDMEVTDKDLGIALLRQYAGIVERKPGCPPLAKVNVEHHINTGKHCAEHAAQTQTRREDLLINKDVGEMLSSQAIEPEEDAWGFPVVVVRKKNGSVRFCIDYRSLNAVTVKNVYPLPRVDDTLVALHGSQRFTSLDLHDGYW</sequence>
<evidence type="ECO:0000313" key="5">
    <source>
        <dbReference type="EMBL" id="KAE9143811.1"/>
    </source>
</evidence>
<evidence type="ECO:0000313" key="4">
    <source>
        <dbReference type="EMBL" id="KAE9111892.1"/>
    </source>
</evidence>
<reference evidence="10 11" key="1">
    <citation type="submission" date="2018-08" db="EMBL/GenBank/DDBJ databases">
        <title>Genomic investigation of the strawberry pathogen Phytophthora fragariae indicates pathogenicity is determined by transcriptional variation in three key races.</title>
        <authorList>
            <person name="Adams T.M."/>
            <person name="Armitage A.D."/>
            <person name="Sobczyk M.K."/>
            <person name="Bates H.J."/>
            <person name="Dunwell J.M."/>
            <person name="Nellist C.F."/>
            <person name="Harrison R.J."/>
        </authorList>
    </citation>
    <scope>NUCLEOTIDE SEQUENCE [LARGE SCALE GENOMIC DNA]</scope>
    <source>
        <strain evidence="8 12">A4</strain>
        <strain evidence="6 16">BC-23</strain>
        <strain evidence="7 11">NOV-27</strain>
        <strain evidence="5 13">NOV-5</strain>
        <strain evidence="4 14">NOV-71</strain>
        <strain evidence="9 17">NOV-77</strain>
        <strain evidence="1 10">NOV-9</strain>
        <strain evidence="3 18">ONT-3</strain>
        <strain evidence="2 15">SCRP245</strain>
    </source>
</reference>
<evidence type="ECO:0000313" key="14">
    <source>
        <dbReference type="Proteomes" id="UP000441208"/>
    </source>
</evidence>
<organism evidence="7 11">
    <name type="scientific">Phytophthora fragariae</name>
    <dbReference type="NCBI Taxonomy" id="53985"/>
    <lineage>
        <taxon>Eukaryota</taxon>
        <taxon>Sar</taxon>
        <taxon>Stramenopiles</taxon>
        <taxon>Oomycota</taxon>
        <taxon>Peronosporomycetes</taxon>
        <taxon>Peronosporales</taxon>
        <taxon>Peronosporaceae</taxon>
        <taxon>Phytophthora</taxon>
    </lineage>
</organism>
<dbReference type="EMBL" id="QXGA01000589">
    <property type="protein sequence ID" value="KAE9143811.1"/>
    <property type="molecule type" value="Genomic_DNA"/>
</dbReference>
<dbReference type="EMBL" id="QXGE01000607">
    <property type="protein sequence ID" value="KAE9307833.1"/>
    <property type="molecule type" value="Genomic_DNA"/>
</dbReference>
<dbReference type="EMBL" id="QXGF01000698">
    <property type="protein sequence ID" value="KAE8936668.1"/>
    <property type="molecule type" value="Genomic_DNA"/>
</dbReference>
<dbReference type="OrthoDB" id="3250101at2759"/>
<dbReference type="EMBL" id="QXGC01000606">
    <property type="protein sequence ID" value="KAE9227935.1"/>
    <property type="molecule type" value="Genomic_DNA"/>
</dbReference>
<dbReference type="EMBL" id="QXFZ01000562">
    <property type="protein sequence ID" value="KAE9111892.1"/>
    <property type="molecule type" value="Genomic_DNA"/>
</dbReference>
<dbReference type="Proteomes" id="UP000437068">
    <property type="component" value="Unassembled WGS sequence"/>
</dbReference>
<dbReference type="Proteomes" id="UP000441208">
    <property type="component" value="Unassembled WGS sequence"/>
</dbReference>
<protein>
    <recommendedName>
        <fullName evidence="19">Reverse transcriptase domain-containing protein</fullName>
    </recommendedName>
</protein>
<dbReference type="Proteomes" id="UP000440732">
    <property type="component" value="Unassembled WGS sequence"/>
</dbReference>
<evidence type="ECO:0000313" key="7">
    <source>
        <dbReference type="EMBL" id="KAE9232858.1"/>
    </source>
</evidence>
<gene>
    <name evidence="8" type="ORF">PF001_g11425</name>
    <name evidence="6" type="ORF">PF004_g11214</name>
    <name evidence="7" type="ORF">PF005_g2571</name>
    <name evidence="5" type="ORF">PF006_g11188</name>
    <name evidence="4" type="ORF">PF007_g11306</name>
    <name evidence="9" type="ORF">PF008_g11644</name>
    <name evidence="1" type="ORF">PF009_g13417</name>
    <name evidence="3" type="ORF">PF010_g11611</name>
    <name evidence="2" type="ORF">PF011_g11145</name>
</gene>
<dbReference type="PANTHER" id="PTHR24559">
    <property type="entry name" value="TRANSPOSON TY3-I GAG-POL POLYPROTEIN"/>
    <property type="match status" value="1"/>
</dbReference>
<dbReference type="Proteomes" id="UP000476176">
    <property type="component" value="Unassembled WGS sequence"/>
</dbReference>
<dbReference type="Proteomes" id="UP000460718">
    <property type="component" value="Unassembled WGS sequence"/>
</dbReference>
<evidence type="ECO:0000313" key="12">
    <source>
        <dbReference type="Proteomes" id="UP000437068"/>
    </source>
</evidence>
<dbReference type="Gene3D" id="3.10.10.10">
    <property type="entry name" value="HIV Type 1 Reverse Transcriptase, subunit A, domain 1"/>
    <property type="match status" value="1"/>
</dbReference>
<dbReference type="EMBL" id="QXFY01000629">
    <property type="protein sequence ID" value="KAE9339286.1"/>
    <property type="molecule type" value="Genomic_DNA"/>
</dbReference>
<evidence type="ECO:0000313" key="17">
    <source>
        <dbReference type="Proteomes" id="UP000486351"/>
    </source>
</evidence>
<evidence type="ECO:0000313" key="18">
    <source>
        <dbReference type="Proteomes" id="UP000488956"/>
    </source>
</evidence>
<evidence type="ECO:0000313" key="2">
    <source>
        <dbReference type="EMBL" id="KAE9007384.1"/>
    </source>
</evidence>
<dbReference type="EMBL" id="QXFW01000610">
    <property type="protein sequence ID" value="KAE9007384.1"/>
    <property type="molecule type" value="Genomic_DNA"/>
</dbReference>
<accession>A0A6A3ZEK9</accession>
<evidence type="ECO:0000313" key="16">
    <source>
        <dbReference type="Proteomes" id="UP000476176"/>
    </source>
</evidence>
<dbReference type="Proteomes" id="UP000433483">
    <property type="component" value="Unassembled WGS sequence"/>
</dbReference>
<dbReference type="PANTHER" id="PTHR24559:SF444">
    <property type="entry name" value="REVERSE TRANSCRIPTASE DOMAIN-CONTAINING PROTEIN"/>
    <property type="match status" value="1"/>
</dbReference>
<proteinExistence type="predicted"/>
<dbReference type="Proteomes" id="UP000429523">
    <property type="component" value="Unassembled WGS sequence"/>
</dbReference>
<dbReference type="InterPro" id="IPR043128">
    <property type="entry name" value="Rev_trsase/Diguanyl_cyclase"/>
</dbReference>
<evidence type="ECO:0000313" key="11">
    <source>
        <dbReference type="Proteomes" id="UP000433483"/>
    </source>
</evidence>
<evidence type="ECO:0008006" key="19">
    <source>
        <dbReference type="Google" id="ProtNLM"/>
    </source>
</evidence>
<evidence type="ECO:0000313" key="10">
    <source>
        <dbReference type="Proteomes" id="UP000429523"/>
    </source>
</evidence>
<keyword evidence="11" id="KW-1185">Reference proteome</keyword>
<dbReference type="InterPro" id="IPR053134">
    <property type="entry name" value="RNA-dir_DNA_polymerase"/>
</dbReference>
<dbReference type="SUPFAM" id="SSF56672">
    <property type="entry name" value="DNA/RNA polymerases"/>
    <property type="match status" value="1"/>
</dbReference>
<evidence type="ECO:0000313" key="1">
    <source>
        <dbReference type="EMBL" id="KAE8936668.1"/>
    </source>
</evidence>
<dbReference type="Proteomes" id="UP000488956">
    <property type="component" value="Unassembled WGS sequence"/>
</dbReference>
<dbReference type="EMBL" id="QXFX01000620">
    <property type="protein sequence ID" value="KAE9109275.1"/>
    <property type="molecule type" value="Genomic_DNA"/>
</dbReference>
<dbReference type="Proteomes" id="UP000486351">
    <property type="component" value="Unassembled WGS sequence"/>
</dbReference>
<dbReference type="AlphaFoldDB" id="A0A6A3ZEK9"/>
<dbReference type="EMBL" id="QXGB01000070">
    <property type="protein sequence ID" value="KAE9232858.1"/>
    <property type="molecule type" value="Genomic_DNA"/>
</dbReference>
<evidence type="ECO:0000313" key="6">
    <source>
        <dbReference type="EMBL" id="KAE9227935.1"/>
    </source>
</evidence>
<dbReference type="InterPro" id="IPR043502">
    <property type="entry name" value="DNA/RNA_pol_sf"/>
</dbReference>
<comment type="caution">
    <text evidence="7">The sequence shown here is derived from an EMBL/GenBank/DDBJ whole genome shotgun (WGS) entry which is preliminary data.</text>
</comment>